<feature type="domain" description="Lysosome-associated membrane glycoprotein 2-like transmembrane" evidence="18">
    <location>
        <begin position="385"/>
        <end position="416"/>
    </location>
</feature>
<keyword evidence="10 14" id="KW-0458">Lysosome</keyword>
<dbReference type="GO" id="GO:0005829">
    <property type="term" value="C:cytosol"/>
    <property type="evidence" value="ECO:0007669"/>
    <property type="project" value="GOC"/>
</dbReference>
<dbReference type="InParanoid" id="G1K8E2"/>
<dbReference type="GO" id="GO:0140507">
    <property type="term" value="P:granzyme-mediated programmed cell death signaling pathway"/>
    <property type="evidence" value="ECO:0007669"/>
    <property type="project" value="Ensembl"/>
</dbReference>
<evidence type="ECO:0000256" key="6">
    <source>
        <dbReference type="ARBA" id="ARBA00022989"/>
    </source>
</evidence>
<evidence type="ECO:0000256" key="12">
    <source>
        <dbReference type="ARBA" id="ARBA00060404"/>
    </source>
</evidence>
<dbReference type="GO" id="GO:0048471">
    <property type="term" value="C:perinuclear region of cytoplasm"/>
    <property type="evidence" value="ECO:0007669"/>
    <property type="project" value="Ensembl"/>
</dbReference>
<evidence type="ECO:0000259" key="17">
    <source>
        <dbReference type="Pfam" id="PF01299"/>
    </source>
</evidence>
<dbReference type="HOGENOM" id="CLU_055379_2_0_1"/>
<dbReference type="InterPro" id="IPR048528">
    <property type="entry name" value="Lamp2-like_luminal"/>
</dbReference>
<sequence>MVSSSSCRRGLLLAAVLLGFLQASSTFEVRDKTGKICILANFSAEFTVDYSTKAKVERKTFQLPSSAHINKESSSCGKEKETSQVLVVEFGTGNSLTFTFEKSNDFYHVSNLTFSYNLSDSSFFPNSSGGQREVSRAGDIQANINTTYRCRSNHRVNMTNVTVLFSNVTLEAYLPNNAFSKNDSVCAEDKTSTVAPPITTHIPTTTSLAPPTPPPTDTPKIGRYNVTGLHGICLLATMGLQVNVTYSTKNKTSKSELLNLPPTAEVSGTCENSSITLNLTSESTSLSFQFSQNTSTEKYFLQGIIVTANLPPEATEKNISYSNHTLNALKTSVGKSYKCIAEESIWISGKAAVNIFNIQLQAFKIPGDKFGAVEECQLDENNMLIPIIVGAALAGLVLIVLIAYLIGRKRSHAGYQTI</sequence>
<feature type="disulfide bond" evidence="14">
    <location>
        <begin position="339"/>
        <end position="376"/>
    </location>
</feature>
<dbReference type="RefSeq" id="XP_003218797.1">
    <property type="nucleotide sequence ID" value="XM_003218749.4"/>
</dbReference>
<dbReference type="GO" id="GO:0031902">
    <property type="term" value="C:late endosome membrane"/>
    <property type="evidence" value="ECO:0000318"/>
    <property type="project" value="GO_Central"/>
</dbReference>
<dbReference type="GO" id="GO:0007042">
    <property type="term" value="P:lysosomal lumen acidification"/>
    <property type="evidence" value="ECO:0007669"/>
    <property type="project" value="Ensembl"/>
</dbReference>
<dbReference type="KEGG" id="acs:100559452"/>
<name>G1K8E2_ANOCA</name>
<dbReference type="GO" id="GO:0043323">
    <property type="term" value="P:positive regulation of natural killer cell degranulation"/>
    <property type="evidence" value="ECO:0007669"/>
    <property type="project" value="Ensembl"/>
</dbReference>
<feature type="disulfide bond" evidence="14">
    <location>
        <begin position="150"/>
        <end position="186"/>
    </location>
</feature>
<evidence type="ECO:0000256" key="14">
    <source>
        <dbReference type="PROSITE-ProRule" id="PRU00740"/>
    </source>
</evidence>
<dbReference type="GO" id="GO:0072594">
    <property type="term" value="P:establishment of protein localization to organelle"/>
    <property type="evidence" value="ECO:0000318"/>
    <property type="project" value="GO_Central"/>
</dbReference>
<dbReference type="GO" id="GO:0019899">
    <property type="term" value="F:enzyme binding"/>
    <property type="evidence" value="ECO:0007669"/>
    <property type="project" value="Ensembl"/>
</dbReference>
<evidence type="ECO:0000256" key="10">
    <source>
        <dbReference type="ARBA" id="ARBA00023228"/>
    </source>
</evidence>
<evidence type="ECO:0000256" key="9">
    <source>
        <dbReference type="ARBA" id="ARBA00023180"/>
    </source>
</evidence>
<dbReference type="PRINTS" id="PR00336">
    <property type="entry name" value="LYSASSOCTDMP"/>
</dbReference>
<dbReference type="GeneTree" id="ENSGT00950000182899"/>
<evidence type="ECO:0000256" key="16">
    <source>
        <dbReference type="SAM" id="SignalP"/>
    </source>
</evidence>
<accession>G1K8E2</accession>
<gene>
    <name evidence="19" type="primary">LAMP1</name>
</gene>
<feature type="domain" description="Lysosome-associated membrane glycoprotein 2-like luminal" evidence="17">
    <location>
        <begin position="25"/>
        <end position="170"/>
    </location>
</feature>
<evidence type="ECO:0000259" key="18">
    <source>
        <dbReference type="Pfam" id="PF21222"/>
    </source>
</evidence>
<dbReference type="Ensembl" id="ENSACAT00000000247.4">
    <property type="protein sequence ID" value="ENSACAP00000000241.3"/>
    <property type="gene ID" value="ENSACAG00000000264.4"/>
</dbReference>
<dbReference type="PANTHER" id="PTHR11506:SF27">
    <property type="entry name" value="LYSOSOME-ASSOCIATED MEMBRANE GLYCOPROTEIN 1"/>
    <property type="match status" value="1"/>
</dbReference>
<feature type="chain" id="PRO_5003412824" description="Lysosome-associated membrane glycoprotein 1" evidence="16">
    <location>
        <begin position="27"/>
        <end position="418"/>
    </location>
</feature>
<protein>
    <recommendedName>
        <fullName evidence="13">Lysosome-associated membrane glycoprotein 1</fullName>
    </recommendedName>
</protein>
<reference evidence="19 20" key="1">
    <citation type="submission" date="2009-12" db="EMBL/GenBank/DDBJ databases">
        <title>The Genome Sequence of Anolis carolinensis (Green Anole Lizard).</title>
        <authorList>
            <consortium name="The Genome Sequencing Platform"/>
            <person name="Di Palma F."/>
            <person name="Alfoldi J."/>
            <person name="Heiman D."/>
            <person name="Young S."/>
            <person name="Grabherr M."/>
            <person name="Johnson J."/>
            <person name="Lander E.S."/>
            <person name="Lindblad-Toh K."/>
        </authorList>
    </citation>
    <scope>NUCLEOTIDE SEQUENCE [LARGE SCALE GENOMIC DNA]</scope>
    <source>
        <strain evidence="19 20">JBL SC #1</strain>
    </source>
</reference>
<dbReference type="Gene3D" id="2.40.160.110">
    <property type="match status" value="2"/>
</dbReference>
<evidence type="ECO:0000256" key="5">
    <source>
        <dbReference type="ARBA" id="ARBA00022753"/>
    </source>
</evidence>
<comment type="subcellular location">
    <subcellularLocation>
        <location evidence="1">Cell membrane</location>
        <topology evidence="1">Single-pass type I membrane protein</topology>
    </subcellularLocation>
    <subcellularLocation>
        <location evidence="12">Cytolytic granule membrane</location>
        <topology evidence="12">Single-pass type I membrane protein</topology>
    </subcellularLocation>
    <subcellularLocation>
        <location evidence="11">Late endosome membrane</location>
        <topology evidence="11">Single-pass type I membrane protein</topology>
    </subcellularLocation>
    <subcellularLocation>
        <location evidence="14">Lysosome membrane</location>
        <topology evidence="14">Single-pass type I membrane protein</topology>
    </subcellularLocation>
</comment>
<dbReference type="AlphaFoldDB" id="G1K8E2"/>
<dbReference type="GeneID" id="100559452"/>
<dbReference type="PROSITE" id="PS51407">
    <property type="entry name" value="LAMP_3"/>
    <property type="match status" value="1"/>
</dbReference>
<comment type="similarity">
    <text evidence="14">Belongs to the LAMP family.</text>
</comment>
<evidence type="ECO:0000256" key="8">
    <source>
        <dbReference type="ARBA" id="ARBA00023157"/>
    </source>
</evidence>
<dbReference type="PROSITE" id="PS00311">
    <property type="entry name" value="LAMP_2"/>
    <property type="match status" value="1"/>
</dbReference>
<dbReference type="FunFam" id="2.40.160.110:FF:000001">
    <property type="entry name" value="lysosome-associated membrane glycoprotein 2 isoform X2"/>
    <property type="match status" value="1"/>
</dbReference>
<dbReference type="GO" id="GO:0042470">
    <property type="term" value="C:melanosome"/>
    <property type="evidence" value="ECO:0007669"/>
    <property type="project" value="Ensembl"/>
</dbReference>
<keyword evidence="5" id="KW-0967">Endosome</keyword>
<keyword evidence="7 14" id="KW-0472">Membrane</keyword>
<organism evidence="19 20">
    <name type="scientific">Anolis carolinensis</name>
    <name type="common">Green anole</name>
    <name type="synonym">American chameleon</name>
    <dbReference type="NCBI Taxonomy" id="28377"/>
    <lineage>
        <taxon>Eukaryota</taxon>
        <taxon>Metazoa</taxon>
        <taxon>Chordata</taxon>
        <taxon>Craniata</taxon>
        <taxon>Vertebrata</taxon>
        <taxon>Euteleostomi</taxon>
        <taxon>Lepidosauria</taxon>
        <taxon>Squamata</taxon>
        <taxon>Bifurcata</taxon>
        <taxon>Unidentata</taxon>
        <taxon>Episquamata</taxon>
        <taxon>Toxicofera</taxon>
        <taxon>Iguania</taxon>
        <taxon>Dactyloidae</taxon>
        <taxon>Anolis</taxon>
    </lineage>
</organism>
<dbReference type="GO" id="GO:1902600">
    <property type="term" value="P:proton transmembrane transport"/>
    <property type="evidence" value="ECO:0007669"/>
    <property type="project" value="Ensembl"/>
</dbReference>
<dbReference type="FunCoup" id="G1K8E2">
    <property type="interactions" value="683"/>
</dbReference>
<dbReference type="PANTHER" id="PTHR11506">
    <property type="entry name" value="LYSOSOME-ASSOCIATED MEMBRANE GLYCOPROTEIN"/>
    <property type="match status" value="1"/>
</dbReference>
<dbReference type="CTD" id="3916"/>
<dbReference type="CDD" id="cd12087">
    <property type="entry name" value="TM_EGFR-like"/>
    <property type="match status" value="1"/>
</dbReference>
<dbReference type="eggNOG" id="KOG4818">
    <property type="taxonomic scope" value="Eukaryota"/>
</dbReference>
<dbReference type="GO" id="GO:0005886">
    <property type="term" value="C:plasma membrane"/>
    <property type="evidence" value="ECO:0000318"/>
    <property type="project" value="GO_Central"/>
</dbReference>
<evidence type="ECO:0000256" key="11">
    <source>
        <dbReference type="ARBA" id="ARBA00037817"/>
    </source>
</evidence>
<reference evidence="19" key="3">
    <citation type="submission" date="2025-09" db="UniProtKB">
        <authorList>
            <consortium name="Ensembl"/>
        </authorList>
    </citation>
    <scope>IDENTIFICATION</scope>
</reference>
<dbReference type="Pfam" id="PF21222">
    <property type="entry name" value="Lamp2_2nd"/>
    <property type="match status" value="1"/>
</dbReference>
<dbReference type="GO" id="GO:1902513">
    <property type="term" value="P:regulation of organelle transport along microtubule"/>
    <property type="evidence" value="ECO:0007669"/>
    <property type="project" value="Ensembl"/>
</dbReference>
<dbReference type="GO" id="GO:0008021">
    <property type="term" value="C:synaptic vesicle"/>
    <property type="evidence" value="ECO:0007669"/>
    <property type="project" value="Ensembl"/>
</dbReference>
<comment type="caution">
    <text evidence="14">Lacks conserved residue(s) required for the propagation of feature annotation.</text>
</comment>
<dbReference type="Bgee" id="ENSACAG00000000264">
    <property type="expression patterns" value="Expressed in hemipenis and 13 other cell types or tissues"/>
</dbReference>
<evidence type="ECO:0000256" key="1">
    <source>
        <dbReference type="ARBA" id="ARBA00004251"/>
    </source>
</evidence>
<feature type="signal peptide" evidence="16">
    <location>
        <begin position="1"/>
        <end position="26"/>
    </location>
</feature>
<evidence type="ECO:0000313" key="19">
    <source>
        <dbReference type="Ensembl" id="ENSACAP00000000241.3"/>
    </source>
</evidence>
<dbReference type="GO" id="GO:0005765">
    <property type="term" value="C:lysosomal membrane"/>
    <property type="evidence" value="ECO:0000318"/>
    <property type="project" value="GO_Central"/>
</dbReference>
<dbReference type="GO" id="GO:0050821">
    <property type="term" value="P:protein stabilization"/>
    <property type="evidence" value="ECO:0007669"/>
    <property type="project" value="Ensembl"/>
</dbReference>
<evidence type="ECO:0000256" key="7">
    <source>
        <dbReference type="ARBA" id="ARBA00023136"/>
    </source>
</evidence>
<dbReference type="STRING" id="28377.ENSACAP00000000241"/>
<dbReference type="Proteomes" id="UP000001646">
    <property type="component" value="Chromosome 3"/>
</dbReference>
<dbReference type="InterPro" id="IPR002000">
    <property type="entry name" value="Lysosome-assoc_membr_glycop"/>
</dbReference>
<dbReference type="GO" id="GO:0035752">
    <property type="term" value="P:lysosomal lumen pH elevation"/>
    <property type="evidence" value="ECO:0007669"/>
    <property type="project" value="Ensembl"/>
</dbReference>
<dbReference type="GO" id="GO:0044754">
    <property type="term" value="C:autolysosome"/>
    <property type="evidence" value="ECO:0007669"/>
    <property type="project" value="Ensembl"/>
</dbReference>
<dbReference type="OrthoDB" id="10037042at2759"/>
<dbReference type="InterPro" id="IPR018134">
    <property type="entry name" value="LAMP_CS"/>
</dbReference>
<keyword evidence="8 14" id="KW-1015">Disulfide bond</keyword>
<feature type="transmembrane region" description="Helical" evidence="15">
    <location>
        <begin position="383"/>
        <end position="406"/>
    </location>
</feature>
<keyword evidence="20" id="KW-1185">Reference proteome</keyword>
<evidence type="ECO:0000256" key="3">
    <source>
        <dbReference type="ARBA" id="ARBA00022692"/>
    </source>
</evidence>
<dbReference type="GO" id="GO:0009897">
    <property type="term" value="C:external side of plasma membrane"/>
    <property type="evidence" value="ECO:0007669"/>
    <property type="project" value="Ensembl"/>
</dbReference>
<dbReference type="GO" id="GO:0042383">
    <property type="term" value="C:sarcolemma"/>
    <property type="evidence" value="ECO:0007669"/>
    <property type="project" value="Ensembl"/>
</dbReference>
<keyword evidence="6 15" id="KW-1133">Transmembrane helix</keyword>
<keyword evidence="9" id="KW-0325">Glycoprotein</keyword>
<proteinExistence type="inferred from homology"/>
<keyword evidence="2" id="KW-1003">Cell membrane</keyword>
<dbReference type="GO" id="GO:0101004">
    <property type="term" value="C:cytolytic granule membrane"/>
    <property type="evidence" value="ECO:0007669"/>
    <property type="project" value="Ensembl"/>
</dbReference>
<feature type="disulfide bond" evidence="14">
    <location>
        <begin position="37"/>
        <end position="76"/>
    </location>
</feature>
<dbReference type="GO" id="GO:0019904">
    <property type="term" value="F:protein domain specific binding"/>
    <property type="evidence" value="ECO:0007669"/>
    <property type="project" value="Ensembl"/>
</dbReference>
<evidence type="ECO:0000256" key="4">
    <source>
        <dbReference type="ARBA" id="ARBA00022729"/>
    </source>
</evidence>
<dbReference type="GO" id="GO:0005771">
    <property type="term" value="C:multivesicular body"/>
    <property type="evidence" value="ECO:0007669"/>
    <property type="project" value="Ensembl"/>
</dbReference>
<dbReference type="GO" id="GO:0090160">
    <property type="term" value="P:Golgi to lysosome transport"/>
    <property type="evidence" value="ECO:0007669"/>
    <property type="project" value="Ensembl"/>
</dbReference>
<keyword evidence="3 14" id="KW-0812">Transmembrane</keyword>
<dbReference type="InterPro" id="IPR048524">
    <property type="entry name" value="Lamp2-like_TM"/>
</dbReference>
<evidence type="ECO:0000256" key="2">
    <source>
        <dbReference type="ARBA" id="ARBA00022475"/>
    </source>
</evidence>
<feature type="domain" description="Lysosome-associated membrane glycoprotein 2-like luminal" evidence="17">
    <location>
        <begin position="219"/>
        <end position="365"/>
    </location>
</feature>
<reference evidence="19" key="2">
    <citation type="submission" date="2025-08" db="UniProtKB">
        <authorList>
            <consortium name="Ensembl"/>
        </authorList>
    </citation>
    <scope>IDENTIFICATION</scope>
</reference>
<dbReference type="Pfam" id="PF01299">
    <property type="entry name" value="Lamp2-like_luminal"/>
    <property type="match status" value="2"/>
</dbReference>
<keyword evidence="4 16" id="KW-0732">Signal</keyword>
<evidence type="ECO:0000256" key="15">
    <source>
        <dbReference type="SAM" id="Phobius"/>
    </source>
</evidence>
<evidence type="ECO:0000256" key="13">
    <source>
        <dbReference type="ARBA" id="ARBA00074383"/>
    </source>
</evidence>
<evidence type="ECO:0000313" key="20">
    <source>
        <dbReference type="Proteomes" id="UP000001646"/>
    </source>
</evidence>
<dbReference type="GO" id="GO:0008200">
    <property type="term" value="F:ion channel inhibitor activity"/>
    <property type="evidence" value="ECO:0007669"/>
    <property type="project" value="Ensembl"/>
</dbReference>
<dbReference type="GO" id="GO:0000421">
    <property type="term" value="C:autophagosome membrane"/>
    <property type="evidence" value="ECO:0007669"/>
    <property type="project" value="Ensembl"/>
</dbReference>
<dbReference type="GO" id="GO:0061474">
    <property type="term" value="C:phagolysosome membrane"/>
    <property type="evidence" value="ECO:0007669"/>
    <property type="project" value="Ensembl"/>
</dbReference>